<evidence type="ECO:0000256" key="5">
    <source>
        <dbReference type="SAM" id="MobiDB-lite"/>
    </source>
</evidence>
<dbReference type="SMART" id="SM00533">
    <property type="entry name" value="MUTSd"/>
    <property type="match status" value="1"/>
</dbReference>
<dbReference type="Gene3D" id="1.10.1420.10">
    <property type="match status" value="1"/>
</dbReference>
<dbReference type="GO" id="GO:0140664">
    <property type="term" value="F:ATP-dependent DNA damage sensor activity"/>
    <property type="evidence" value="ECO:0007669"/>
    <property type="project" value="InterPro"/>
</dbReference>
<dbReference type="InterPro" id="IPR027417">
    <property type="entry name" value="P-loop_NTPase"/>
</dbReference>
<evidence type="ECO:0000313" key="7">
    <source>
        <dbReference type="EMBL" id="ORZ15062.1"/>
    </source>
</evidence>
<evidence type="ECO:0000313" key="8">
    <source>
        <dbReference type="Proteomes" id="UP000193560"/>
    </source>
</evidence>
<dbReference type="InterPro" id="IPR000432">
    <property type="entry name" value="DNA_mismatch_repair_MutS_C"/>
</dbReference>
<dbReference type="GO" id="GO:0005524">
    <property type="term" value="F:ATP binding"/>
    <property type="evidence" value="ECO:0007669"/>
    <property type="project" value="UniProtKB-KW"/>
</dbReference>
<sequence>MSIHTGTSGVTFNVTEEEEVERQESNIVVMALYWKANSLGGVYYLHQFRELYFLVDTKNIDMNDIVTGLLDQIQPNHVILYQHIKIEMQDSNIFNFQKGKQELIQWHSQHSTTTATETMTSSSSSSMAASPSMHRITNPSQSQLEPYPVISDNDLIKQIYFQLSCIIPMDSFLTISCVPPLFQYFKGSSAHFGSQEVMYVPPDVLQSLEIFNTHTHPSTYQKKGRESTSLFNLLNHTVTPGGTHLLKQWLLRPTLKMDLIKERQYSVAHIIQMEKKGTGNSKYIKKILGHLKHVKNMSRILGRIYGHHATITEWHQLLKFIYHVIQLMDLLMQSPNTSAPITQKVLSVMDPELLKMVGQCINEAISFEDSHKEGRLTIKAGVNDELDLLRSKYEALDDYLLQVAHDMSTALPTEVGHLLNVVYFPQLGYLLTLPSNAHDLFPQFPLLLGCDLQFTTQDHYYYKNERTRDMDEKIGDIHGMIVDKQIELIQNLSVHILQYQAQLLQTARVLAEFDCIAALQNNYVKPFLTDTSNELTIIQGRHPLQEHVMDVFIPNDTYLGDDGVTCQQPASLSSSSIVVASESAATVEAKAATTTPTPGDSAPLSPTLPRQPDQHQQLNRVLLLTGANFSGKSVYLKQIGLIVYMVHIGSFVPAERVVIGLVDKIFTSIQTAESVSTAHSAFGYDLMQISQSIRYATEKSLVIIDEFGKGTNAVDGASLFAAVLNEYILRGNKCPKVVATTHFHELITHDILPSDGAINYYTTEIMCRVMNDEASDSTDNTHEQEQVVFLYRVVPGTGLGASFGRWCASLGGISPSILQRAQVIHRQLSLNEDAYQIPWTEDDQTHYGVLDKLLAQFMAIRDITSQCTQVQAIMDRMTTLFST</sequence>
<keyword evidence="8" id="KW-1185">Reference proteome</keyword>
<organism evidence="7 8">
    <name type="scientific">Absidia repens</name>
    <dbReference type="NCBI Taxonomy" id="90262"/>
    <lineage>
        <taxon>Eukaryota</taxon>
        <taxon>Fungi</taxon>
        <taxon>Fungi incertae sedis</taxon>
        <taxon>Mucoromycota</taxon>
        <taxon>Mucoromycotina</taxon>
        <taxon>Mucoromycetes</taxon>
        <taxon>Mucorales</taxon>
        <taxon>Cunninghamellaceae</taxon>
        <taxon>Absidia</taxon>
    </lineage>
</organism>
<gene>
    <name evidence="7" type="ORF">BCR42DRAFT_451934</name>
</gene>
<feature type="domain" description="DNA mismatch repair proteins mutS family" evidence="6">
    <location>
        <begin position="700"/>
        <end position="716"/>
    </location>
</feature>
<feature type="region of interest" description="Disordered" evidence="5">
    <location>
        <begin position="114"/>
        <end position="143"/>
    </location>
</feature>
<dbReference type="EMBL" id="MCGE01000013">
    <property type="protein sequence ID" value="ORZ15062.1"/>
    <property type="molecule type" value="Genomic_DNA"/>
</dbReference>
<dbReference type="Pfam" id="PF00488">
    <property type="entry name" value="MutS_V"/>
    <property type="match status" value="1"/>
</dbReference>
<dbReference type="Pfam" id="PF05192">
    <property type="entry name" value="MutS_III"/>
    <property type="match status" value="1"/>
</dbReference>
<dbReference type="GO" id="GO:0005634">
    <property type="term" value="C:nucleus"/>
    <property type="evidence" value="ECO:0007669"/>
    <property type="project" value="TreeGrafter"/>
</dbReference>
<feature type="compositionally biased region" description="Low complexity" evidence="5">
    <location>
        <begin position="114"/>
        <end position="133"/>
    </location>
</feature>
<reference evidence="7 8" key="1">
    <citation type="submission" date="2016-07" db="EMBL/GenBank/DDBJ databases">
        <title>Pervasive Adenine N6-methylation of Active Genes in Fungi.</title>
        <authorList>
            <consortium name="DOE Joint Genome Institute"/>
            <person name="Mondo S.J."/>
            <person name="Dannebaum R.O."/>
            <person name="Kuo R.C."/>
            <person name="Labutti K."/>
            <person name="Haridas S."/>
            <person name="Kuo A."/>
            <person name="Salamov A."/>
            <person name="Ahrendt S.R."/>
            <person name="Lipzen A."/>
            <person name="Sullivan W."/>
            <person name="Andreopoulos W.B."/>
            <person name="Clum A."/>
            <person name="Lindquist E."/>
            <person name="Daum C."/>
            <person name="Ramamoorthy G.K."/>
            <person name="Gryganskyi A."/>
            <person name="Culley D."/>
            <person name="Magnuson J.K."/>
            <person name="James T.Y."/>
            <person name="O'Malley M.A."/>
            <person name="Stajich J.E."/>
            <person name="Spatafora J.W."/>
            <person name="Visel A."/>
            <person name="Grigoriev I.V."/>
        </authorList>
    </citation>
    <scope>NUCLEOTIDE SEQUENCE [LARGE SCALE GENOMIC DNA]</scope>
    <source>
        <strain evidence="7 8">NRRL 1336</strain>
    </source>
</reference>
<dbReference type="SUPFAM" id="SSF48334">
    <property type="entry name" value="DNA repair protein MutS, domain III"/>
    <property type="match status" value="1"/>
</dbReference>
<evidence type="ECO:0000259" key="6">
    <source>
        <dbReference type="PROSITE" id="PS00486"/>
    </source>
</evidence>
<dbReference type="PIRSF" id="PIRSF037677">
    <property type="entry name" value="DNA_mis_repair_Msh6"/>
    <property type="match status" value="1"/>
</dbReference>
<name>A0A1X2IFR9_9FUNG</name>
<dbReference type="PROSITE" id="PS00486">
    <property type="entry name" value="DNA_MISMATCH_REPAIR_2"/>
    <property type="match status" value="1"/>
</dbReference>
<dbReference type="GO" id="GO:0006298">
    <property type="term" value="P:mismatch repair"/>
    <property type="evidence" value="ECO:0007669"/>
    <property type="project" value="InterPro"/>
</dbReference>
<dbReference type="InterPro" id="IPR007696">
    <property type="entry name" value="DNA_mismatch_repair_MutS_core"/>
</dbReference>
<dbReference type="OrthoDB" id="29596at2759"/>
<dbReference type="GO" id="GO:0051026">
    <property type="term" value="P:chiasma assembly"/>
    <property type="evidence" value="ECO:0007669"/>
    <property type="project" value="TreeGrafter"/>
</dbReference>
<dbReference type="SMART" id="SM00534">
    <property type="entry name" value="MUTSac"/>
    <property type="match status" value="1"/>
</dbReference>
<comment type="similarity">
    <text evidence="1">Belongs to the DNA mismatch repair MutS family.</text>
</comment>
<dbReference type="AlphaFoldDB" id="A0A1X2IFR9"/>
<evidence type="ECO:0000256" key="2">
    <source>
        <dbReference type="ARBA" id="ARBA00022741"/>
    </source>
</evidence>
<protein>
    <submittedName>
        <fullName evidence="7">DNA mismatch repair protein MutS</fullName>
    </submittedName>
</protein>
<dbReference type="InterPro" id="IPR045076">
    <property type="entry name" value="MutS"/>
</dbReference>
<keyword evidence="4" id="KW-0238">DNA-binding</keyword>
<dbReference type="Gene3D" id="3.40.50.300">
    <property type="entry name" value="P-loop containing nucleotide triphosphate hydrolases"/>
    <property type="match status" value="1"/>
</dbReference>
<dbReference type="InterPro" id="IPR036187">
    <property type="entry name" value="DNA_mismatch_repair_MutS_sf"/>
</dbReference>
<keyword evidence="2" id="KW-0547">Nucleotide-binding</keyword>
<dbReference type="Proteomes" id="UP000193560">
    <property type="component" value="Unassembled WGS sequence"/>
</dbReference>
<dbReference type="GO" id="GO:0030983">
    <property type="term" value="F:mismatched DNA binding"/>
    <property type="evidence" value="ECO:0007669"/>
    <property type="project" value="InterPro"/>
</dbReference>
<dbReference type="PANTHER" id="PTHR11361:SF20">
    <property type="entry name" value="MUTS PROTEIN HOMOLOG 5"/>
    <property type="match status" value="1"/>
</dbReference>
<proteinExistence type="inferred from homology"/>
<evidence type="ECO:0000256" key="4">
    <source>
        <dbReference type="ARBA" id="ARBA00023125"/>
    </source>
</evidence>
<dbReference type="SUPFAM" id="SSF52540">
    <property type="entry name" value="P-loop containing nucleoside triphosphate hydrolases"/>
    <property type="match status" value="1"/>
</dbReference>
<feature type="region of interest" description="Disordered" evidence="5">
    <location>
        <begin position="591"/>
        <end position="612"/>
    </location>
</feature>
<evidence type="ECO:0000256" key="1">
    <source>
        <dbReference type="ARBA" id="ARBA00006271"/>
    </source>
</evidence>
<comment type="caution">
    <text evidence="7">The sequence shown here is derived from an EMBL/GenBank/DDBJ whole genome shotgun (WGS) entry which is preliminary data.</text>
</comment>
<dbReference type="InterPro" id="IPR017261">
    <property type="entry name" value="DNA_mismatch_repair_MutS/MSH"/>
</dbReference>
<dbReference type="STRING" id="90262.A0A1X2IFR9"/>
<accession>A0A1X2IFR9</accession>
<keyword evidence="3" id="KW-0067">ATP-binding</keyword>
<evidence type="ECO:0000256" key="3">
    <source>
        <dbReference type="ARBA" id="ARBA00022840"/>
    </source>
</evidence>
<dbReference type="PANTHER" id="PTHR11361">
    <property type="entry name" value="DNA MISMATCH REPAIR PROTEIN MUTS FAMILY MEMBER"/>
    <property type="match status" value="1"/>
</dbReference>